<dbReference type="InterPro" id="IPR023631">
    <property type="entry name" value="Amidase_dom"/>
</dbReference>
<name>A0A8J4Q0T2_9ROSI</name>
<comment type="similarity">
    <text evidence="1">Belongs to the amidase family.</text>
</comment>
<organism evidence="3 4">
    <name type="scientific">Castanea mollissima</name>
    <name type="common">Chinese chestnut</name>
    <dbReference type="NCBI Taxonomy" id="60419"/>
    <lineage>
        <taxon>Eukaryota</taxon>
        <taxon>Viridiplantae</taxon>
        <taxon>Streptophyta</taxon>
        <taxon>Embryophyta</taxon>
        <taxon>Tracheophyta</taxon>
        <taxon>Spermatophyta</taxon>
        <taxon>Magnoliopsida</taxon>
        <taxon>eudicotyledons</taxon>
        <taxon>Gunneridae</taxon>
        <taxon>Pentapetalae</taxon>
        <taxon>rosids</taxon>
        <taxon>fabids</taxon>
        <taxon>Fagales</taxon>
        <taxon>Fagaceae</taxon>
        <taxon>Castanea</taxon>
    </lineage>
</organism>
<sequence length="433" mass="46488">MAKDSDYGAFIEKFVLQPSPSAHELPLNSLTFAVKDIYDVDGYVTGFRNPDWARTHPAATSTAPAVLSVLRAGATCIGKTVMDEMACSIEGENIHYGTPRNPCAPDRIPGGSSSGSAVAVAAKLVDFALGTDTGGSVRVPASYCGILGFRPSHDVVSTTGVIPVAQSFDSMGWFARDPVILNRVGRVLMQLPDVDPVNPSQIIIAEDCFQLSAIPSDRVTEPLFKSVNKLFGGDLVKHAILGDYVNEKVPSLKQFMTEETADQEYNIPSLAALSSAMRLLQWYELKKNHGEWVSTVKPDLGPAISERICKAVRTTDENVDVCHSVRTELRAALNALLGDCGVLAIPTVLEPPPKLQCDPISLEALSVRAFSLLSIAGLSGFCQVSIPLGLYDNLPVSISLLAKHGSDGFLLNLVESLYKNIQEEVGIAEKKGY</sequence>
<dbReference type="SUPFAM" id="SSF75304">
    <property type="entry name" value="Amidase signature (AS) enzymes"/>
    <property type="match status" value="1"/>
</dbReference>
<dbReference type="GO" id="GO:0016811">
    <property type="term" value="F:hydrolase activity, acting on carbon-nitrogen (but not peptide) bonds, in linear amides"/>
    <property type="evidence" value="ECO:0007669"/>
    <property type="project" value="UniProtKB-ARBA"/>
</dbReference>
<gene>
    <name evidence="3" type="ORF">CMV_030622</name>
</gene>
<dbReference type="FunFam" id="3.90.1300.10:FF:000004">
    <property type="entry name" value="Outer envelope protein 64, mitochondrial"/>
    <property type="match status" value="1"/>
</dbReference>
<protein>
    <recommendedName>
        <fullName evidence="2">Amidase domain-containing protein</fullName>
    </recommendedName>
</protein>
<dbReference type="OrthoDB" id="245563at2759"/>
<keyword evidence="4" id="KW-1185">Reference proteome</keyword>
<evidence type="ECO:0000313" key="4">
    <source>
        <dbReference type="Proteomes" id="UP000737018"/>
    </source>
</evidence>
<dbReference type="Pfam" id="PF01425">
    <property type="entry name" value="Amidase"/>
    <property type="match status" value="1"/>
</dbReference>
<reference evidence="3" key="1">
    <citation type="submission" date="2020-03" db="EMBL/GenBank/DDBJ databases">
        <title>Castanea mollissima Vanexum genome sequencing.</title>
        <authorList>
            <person name="Staton M."/>
        </authorList>
    </citation>
    <scope>NUCLEOTIDE SEQUENCE</scope>
    <source>
        <tissue evidence="3">Leaf</tissue>
    </source>
</reference>
<evidence type="ECO:0000313" key="3">
    <source>
        <dbReference type="EMBL" id="KAF3942750.1"/>
    </source>
</evidence>
<comment type="caution">
    <text evidence="3">The sequence shown here is derived from an EMBL/GenBank/DDBJ whole genome shotgun (WGS) entry which is preliminary data.</text>
</comment>
<evidence type="ECO:0000259" key="2">
    <source>
        <dbReference type="Pfam" id="PF01425"/>
    </source>
</evidence>
<dbReference type="Gene3D" id="3.90.1300.10">
    <property type="entry name" value="Amidase signature (AS) domain"/>
    <property type="match status" value="1"/>
</dbReference>
<dbReference type="PROSITE" id="PS00571">
    <property type="entry name" value="AMIDASES"/>
    <property type="match status" value="1"/>
</dbReference>
<feature type="domain" description="Amidase" evidence="2">
    <location>
        <begin position="23"/>
        <end position="177"/>
    </location>
</feature>
<dbReference type="InterPro" id="IPR020556">
    <property type="entry name" value="Amidase_CS"/>
</dbReference>
<evidence type="ECO:0000256" key="1">
    <source>
        <dbReference type="ARBA" id="ARBA00009199"/>
    </source>
</evidence>
<proteinExistence type="inferred from homology"/>
<dbReference type="PANTHER" id="PTHR46310">
    <property type="entry name" value="AMIDASE 1"/>
    <property type="match status" value="1"/>
</dbReference>
<accession>A0A8J4Q0T2</accession>
<dbReference type="EMBL" id="JRKL02013401">
    <property type="protein sequence ID" value="KAF3942750.1"/>
    <property type="molecule type" value="Genomic_DNA"/>
</dbReference>
<dbReference type="AlphaFoldDB" id="A0A8J4Q0T2"/>
<dbReference type="InterPro" id="IPR036928">
    <property type="entry name" value="AS_sf"/>
</dbReference>
<dbReference type="Proteomes" id="UP000737018">
    <property type="component" value="Unassembled WGS sequence"/>
</dbReference>
<dbReference type="PANTHER" id="PTHR46310:SF7">
    <property type="entry name" value="AMIDASE 1"/>
    <property type="match status" value="1"/>
</dbReference>